<sequence length="72" mass="8150">MTLANPIDSLTLDFLAWIHAGQRSRDDVLSAWRSSCPRLTVWEDALAERLVQVEPTGRVALTERGRARMFVP</sequence>
<dbReference type="RefSeq" id="WP_420242826.1">
    <property type="nucleotide sequence ID" value="NZ_BOPV01000001.1"/>
</dbReference>
<keyword evidence="2" id="KW-1185">Reference proteome</keyword>
<gene>
    <name evidence="1" type="ORF">TMPK1_19530</name>
</gene>
<dbReference type="EMBL" id="BOPV01000001">
    <property type="protein sequence ID" value="GIL39716.1"/>
    <property type="molecule type" value="Genomic_DNA"/>
</dbReference>
<evidence type="ECO:0000313" key="2">
    <source>
        <dbReference type="Proteomes" id="UP000681075"/>
    </source>
</evidence>
<dbReference type="Proteomes" id="UP000681075">
    <property type="component" value="Unassembled WGS sequence"/>
</dbReference>
<comment type="caution">
    <text evidence="1">The sequence shown here is derived from an EMBL/GenBank/DDBJ whole genome shotgun (WGS) entry which is preliminary data.</text>
</comment>
<accession>A0A8S8XEQ1</accession>
<reference evidence="1" key="1">
    <citation type="submission" date="2021-02" db="EMBL/GenBank/DDBJ databases">
        <title>Genome sequence of Rhodospirillales sp. strain TMPK1 isolated from soil.</title>
        <authorList>
            <person name="Nakai R."/>
            <person name="Kusada H."/>
            <person name="Tamaki H."/>
        </authorList>
    </citation>
    <scope>NUCLEOTIDE SEQUENCE</scope>
    <source>
        <strain evidence="1">TMPK1</strain>
    </source>
</reference>
<dbReference type="AlphaFoldDB" id="A0A8S8XEQ1"/>
<protein>
    <submittedName>
        <fullName evidence="1">Uncharacterized protein</fullName>
    </submittedName>
</protein>
<evidence type="ECO:0000313" key="1">
    <source>
        <dbReference type="EMBL" id="GIL39716.1"/>
    </source>
</evidence>
<proteinExistence type="predicted"/>
<name>A0A8S8XEQ1_9PROT</name>
<organism evidence="1 2">
    <name type="scientific">Roseiterribacter gracilis</name>
    <dbReference type="NCBI Taxonomy" id="2812848"/>
    <lineage>
        <taxon>Bacteria</taxon>
        <taxon>Pseudomonadati</taxon>
        <taxon>Pseudomonadota</taxon>
        <taxon>Alphaproteobacteria</taxon>
        <taxon>Rhodospirillales</taxon>
        <taxon>Roseiterribacteraceae</taxon>
        <taxon>Roseiterribacter</taxon>
    </lineage>
</organism>